<sequence length="98" mass="10054">MLKRLMVTVLACAAVTGCVTNYADRDVAQGAAPASLIVVNAPAGATIQVDGRPYGTVGAEGAPLTPGRHEVVVEFGGRRIHTQSIFVAAGARAEVRIP</sequence>
<dbReference type="PROSITE" id="PS50194">
    <property type="entry name" value="FILAMIN_REPEAT"/>
    <property type="match status" value="1"/>
</dbReference>
<accession>A0A258FUK0</accession>
<gene>
    <name evidence="2" type="ORF">B7Z01_00530</name>
</gene>
<evidence type="ECO:0000313" key="2">
    <source>
        <dbReference type="EMBL" id="OYX36171.1"/>
    </source>
</evidence>
<protein>
    <recommendedName>
        <fullName evidence="1">PEGA domain-containing protein</fullName>
    </recommendedName>
</protein>
<dbReference type="InterPro" id="IPR017868">
    <property type="entry name" value="Filamin/ABP280_repeat-like"/>
</dbReference>
<dbReference type="Proteomes" id="UP000215595">
    <property type="component" value="Unassembled WGS sequence"/>
</dbReference>
<evidence type="ECO:0000259" key="1">
    <source>
        <dbReference type="Pfam" id="PF08308"/>
    </source>
</evidence>
<dbReference type="EMBL" id="NCEB01000001">
    <property type="protein sequence ID" value="OYX36171.1"/>
    <property type="molecule type" value="Genomic_DNA"/>
</dbReference>
<dbReference type="Pfam" id="PF08308">
    <property type="entry name" value="PEGA"/>
    <property type="match status" value="1"/>
</dbReference>
<comment type="caution">
    <text evidence="2">The sequence shown here is derived from an EMBL/GenBank/DDBJ whole genome shotgun (WGS) entry which is preliminary data.</text>
</comment>
<proteinExistence type="predicted"/>
<reference evidence="2 3" key="1">
    <citation type="submission" date="2017-03" db="EMBL/GenBank/DDBJ databases">
        <title>Lifting the veil on microbial sulfur biogeochemistry in mining wastewaters.</title>
        <authorList>
            <person name="Kantor R.S."/>
            <person name="Colenbrander Nelson T."/>
            <person name="Marshall S."/>
            <person name="Bennett D."/>
            <person name="Apte S."/>
            <person name="Camacho D."/>
            <person name="Thomas B.C."/>
            <person name="Warren L.A."/>
            <person name="Banfield J.F."/>
        </authorList>
    </citation>
    <scope>NUCLEOTIDE SEQUENCE [LARGE SCALE GENOMIC DNA]</scope>
    <source>
        <strain evidence="2">32-69-9</strain>
    </source>
</reference>
<name>A0A258FUK0_9CAUL</name>
<dbReference type="InterPro" id="IPR013229">
    <property type="entry name" value="PEGA"/>
</dbReference>
<organism evidence="2 3">
    <name type="scientific">Brevundimonas subvibrioides</name>
    <dbReference type="NCBI Taxonomy" id="74313"/>
    <lineage>
        <taxon>Bacteria</taxon>
        <taxon>Pseudomonadati</taxon>
        <taxon>Pseudomonadota</taxon>
        <taxon>Alphaproteobacteria</taxon>
        <taxon>Caulobacterales</taxon>
        <taxon>Caulobacteraceae</taxon>
        <taxon>Brevundimonas</taxon>
    </lineage>
</organism>
<dbReference type="AlphaFoldDB" id="A0A258FUK0"/>
<evidence type="ECO:0000313" key="3">
    <source>
        <dbReference type="Proteomes" id="UP000215595"/>
    </source>
</evidence>
<dbReference type="PROSITE" id="PS51257">
    <property type="entry name" value="PROKAR_LIPOPROTEIN"/>
    <property type="match status" value="1"/>
</dbReference>
<feature type="domain" description="PEGA" evidence="1">
    <location>
        <begin position="36"/>
        <end position="88"/>
    </location>
</feature>